<protein>
    <submittedName>
        <fullName evidence="2">Alpha/beta hydrolase</fullName>
    </submittedName>
</protein>
<dbReference type="EMBL" id="QURH01000214">
    <property type="protein sequence ID" value="RFU41403.1"/>
    <property type="molecule type" value="Genomic_DNA"/>
</dbReference>
<proteinExistence type="predicted"/>
<dbReference type="AlphaFoldDB" id="A0A372JMZ4"/>
<feature type="domain" description="AB hydrolase-1" evidence="1">
    <location>
        <begin position="31"/>
        <end position="273"/>
    </location>
</feature>
<keyword evidence="3" id="KW-1185">Reference proteome</keyword>
<comment type="caution">
    <text evidence="2">The sequence shown here is derived from an EMBL/GenBank/DDBJ whole genome shotgun (WGS) entry which is preliminary data.</text>
</comment>
<reference evidence="2 3" key="1">
    <citation type="submission" date="2018-08" db="EMBL/GenBank/DDBJ databases">
        <title>Actinomadura jelena sp. nov., a novel Actinomycete isolated from soil in Chad.</title>
        <authorList>
            <person name="Shi L."/>
        </authorList>
    </citation>
    <scope>NUCLEOTIDE SEQUENCE [LARGE SCALE GENOMIC DNA]</scope>
    <source>
        <strain evidence="2 3">NEAU-G17</strain>
    </source>
</reference>
<dbReference type="OrthoDB" id="8957634at2"/>
<dbReference type="GO" id="GO:0004806">
    <property type="term" value="F:triacylglycerol lipase activity"/>
    <property type="evidence" value="ECO:0007669"/>
    <property type="project" value="TreeGrafter"/>
</dbReference>
<evidence type="ECO:0000259" key="1">
    <source>
        <dbReference type="Pfam" id="PF00561"/>
    </source>
</evidence>
<dbReference type="PRINTS" id="PR00111">
    <property type="entry name" value="ABHYDROLASE"/>
</dbReference>
<name>A0A372JMZ4_9ACTN</name>
<dbReference type="SUPFAM" id="SSF53474">
    <property type="entry name" value="alpha/beta-Hydrolases"/>
    <property type="match status" value="1"/>
</dbReference>
<evidence type="ECO:0000313" key="3">
    <source>
        <dbReference type="Proteomes" id="UP000261811"/>
    </source>
</evidence>
<dbReference type="Gene3D" id="3.40.50.1820">
    <property type="entry name" value="alpha/beta hydrolase"/>
    <property type="match status" value="1"/>
</dbReference>
<organism evidence="2 3">
    <name type="scientific">Actinomadura logoneensis</name>
    <dbReference type="NCBI Taxonomy" id="2293572"/>
    <lineage>
        <taxon>Bacteria</taxon>
        <taxon>Bacillati</taxon>
        <taxon>Actinomycetota</taxon>
        <taxon>Actinomycetes</taxon>
        <taxon>Streptosporangiales</taxon>
        <taxon>Thermomonosporaceae</taxon>
        <taxon>Actinomadura</taxon>
    </lineage>
</organism>
<accession>A0A372JMZ4</accession>
<evidence type="ECO:0000313" key="2">
    <source>
        <dbReference type="EMBL" id="RFU41403.1"/>
    </source>
</evidence>
<dbReference type="PANTHER" id="PTHR43433">
    <property type="entry name" value="HYDROLASE, ALPHA/BETA FOLD FAMILY PROTEIN"/>
    <property type="match status" value="1"/>
</dbReference>
<dbReference type="Proteomes" id="UP000261811">
    <property type="component" value="Unassembled WGS sequence"/>
</dbReference>
<dbReference type="RefSeq" id="WP_117357558.1">
    <property type="nucleotide sequence ID" value="NZ_QURH01000214.1"/>
</dbReference>
<dbReference type="InterPro" id="IPR029058">
    <property type="entry name" value="AB_hydrolase_fold"/>
</dbReference>
<gene>
    <name evidence="2" type="ORF">DZF91_12015</name>
</gene>
<dbReference type="Pfam" id="PF00561">
    <property type="entry name" value="Abhydrolase_1"/>
    <property type="match status" value="1"/>
</dbReference>
<dbReference type="InterPro" id="IPR000073">
    <property type="entry name" value="AB_hydrolase_1"/>
</dbReference>
<dbReference type="PANTHER" id="PTHR43433:SF5">
    <property type="entry name" value="AB HYDROLASE-1 DOMAIN-CONTAINING PROTEIN"/>
    <property type="match status" value="1"/>
</dbReference>
<keyword evidence="2" id="KW-0378">Hydrolase</keyword>
<dbReference type="GO" id="GO:0046503">
    <property type="term" value="P:glycerolipid catabolic process"/>
    <property type="evidence" value="ECO:0007669"/>
    <property type="project" value="TreeGrafter"/>
</dbReference>
<sequence length="293" mass="31983">MTDEATAGRVRTVRANGVDLCVEAFGDPDGPAVLLLAGSTSSMLMWDAEFCRRLAGGERFVLRYDLRDTGRSMTYPPGEPEYGLADLAEDAVGVLDGYGIGAAHLVGQSMGGMIAQLVALDHPGRVASLTLLSSSPGGPGPENPDLSTMSEEFQREYSDVRWPDWSDRDQVVEYRVSLQRPCTGGGRAFEEERYRRLAGAEFDRAIDLESAMRNHFGMADTPPWRDRLGKIGAPTLVIHGGDDPVHPFDHAEALAREIPDTRLLRLDGVGHEIPEPDWDTIVRAITTHIARAT</sequence>
<dbReference type="InterPro" id="IPR050471">
    <property type="entry name" value="AB_hydrolase"/>
</dbReference>